<comment type="PTM">
    <text evidence="6">Methylated by PrmC. Methylation increases the termination efficiency of RF2.</text>
</comment>
<dbReference type="NCBIfam" id="TIGR00020">
    <property type="entry name" value="prfB"/>
    <property type="match status" value="1"/>
</dbReference>
<dbReference type="eggNOG" id="COG1186">
    <property type="taxonomic scope" value="Bacteria"/>
</dbReference>
<sequence length="387" mass="44831">MYIGDNSCIIRKEKEVTILELVELKRELEEIEKKITEFKNSLNIEDKKERVAEIENMMLEADFWNEAEKAGEMVTESKNIKKELDEFSEMIDYAEHSSEMIEYLKEDEDEEIYTELIETVKNLKKKVENFSFRLLFSEEYDNNAAILEIHAGAGGTDATDWAELMLRMYERFFVKQGLNYSYLNYQTGDITGVKSATIKVEGDFAYGLLKGEKGVHRVIRISPFDPSGKRHTSFCSIDVIPEFSDDEIDIEINSEDLKIDTYRAQGAGGQHINTTDSAVRITHIPTGIVVQSQAERSQIKNREYAMKNLKSKLYKLELEEKEKELASIRGEQKDISWGSQIRSYVFTPYTMVKDHRTNYEVSTVDKVMDGEIIDFIDAYLHYYMQGK</sequence>
<evidence type="ECO:0000256" key="4">
    <source>
        <dbReference type="ARBA" id="ARBA00022481"/>
    </source>
</evidence>
<evidence type="ECO:0000313" key="9">
    <source>
        <dbReference type="EMBL" id="ERK60418.1"/>
    </source>
</evidence>
<keyword evidence="10" id="KW-1185">Reference proteome</keyword>
<keyword evidence="6" id="KW-0963">Cytoplasm</keyword>
<dbReference type="FunFam" id="3.30.160.20:FF:000010">
    <property type="entry name" value="Peptide chain release factor 2"/>
    <property type="match status" value="1"/>
</dbReference>
<dbReference type="InterPro" id="IPR005139">
    <property type="entry name" value="PCRF"/>
</dbReference>
<evidence type="ECO:0000256" key="7">
    <source>
        <dbReference type="SAM" id="Coils"/>
    </source>
</evidence>
<dbReference type="Pfam" id="PF00472">
    <property type="entry name" value="RF-1"/>
    <property type="match status" value="1"/>
</dbReference>
<evidence type="ECO:0000256" key="5">
    <source>
        <dbReference type="ARBA" id="ARBA00022917"/>
    </source>
</evidence>
<dbReference type="PANTHER" id="PTHR43116">
    <property type="entry name" value="PEPTIDE CHAIN RELEASE FACTOR 2"/>
    <property type="match status" value="1"/>
</dbReference>
<comment type="function">
    <text evidence="1 6">Peptide chain release factor 2 directs the termination of translation in response to the peptide chain termination codons UGA and UAA.</text>
</comment>
<dbReference type="InterPro" id="IPR045853">
    <property type="entry name" value="Pep_chain_release_fac_I_sf"/>
</dbReference>
<keyword evidence="4 6" id="KW-0488">Methylation</keyword>
<feature type="domain" description="Prokaryotic-type class I peptide chain release factors" evidence="8">
    <location>
        <begin position="263"/>
        <end position="279"/>
    </location>
</feature>
<evidence type="ECO:0000313" key="10">
    <source>
        <dbReference type="Proteomes" id="UP000016637"/>
    </source>
</evidence>
<dbReference type="HAMAP" id="MF_00094">
    <property type="entry name" value="Rel_fac_2"/>
    <property type="match status" value="1"/>
</dbReference>
<feature type="modified residue" description="N5-methylglutamine" evidence="6">
    <location>
        <position position="270"/>
    </location>
</feature>
<evidence type="ECO:0000256" key="2">
    <source>
        <dbReference type="ARBA" id="ARBA00010835"/>
    </source>
</evidence>
<dbReference type="GO" id="GO:0016149">
    <property type="term" value="F:translation release factor activity, codon specific"/>
    <property type="evidence" value="ECO:0007669"/>
    <property type="project" value="UniProtKB-UniRule"/>
</dbReference>
<comment type="similarity">
    <text evidence="2 6">Belongs to the prokaryotic/mitochondrial release factor family.</text>
</comment>
<dbReference type="HOGENOM" id="CLU_036856_6_0_9"/>
<organism evidence="9 10">
    <name type="scientific">Gemella bergeri ATCC 700627</name>
    <dbReference type="NCBI Taxonomy" id="1321820"/>
    <lineage>
        <taxon>Bacteria</taxon>
        <taxon>Bacillati</taxon>
        <taxon>Bacillota</taxon>
        <taxon>Bacilli</taxon>
        <taxon>Bacillales</taxon>
        <taxon>Gemellaceae</taxon>
        <taxon>Gemella</taxon>
    </lineage>
</organism>
<evidence type="ECO:0000256" key="1">
    <source>
        <dbReference type="ARBA" id="ARBA00002613"/>
    </source>
</evidence>
<proteinExistence type="inferred from homology"/>
<dbReference type="Gene3D" id="1.20.58.410">
    <property type="entry name" value="Release factor"/>
    <property type="match status" value="1"/>
</dbReference>
<accession>U2S3Y2</accession>
<dbReference type="PANTHER" id="PTHR43116:SF3">
    <property type="entry name" value="CLASS I PEPTIDE CHAIN RELEASE FACTOR"/>
    <property type="match status" value="1"/>
</dbReference>
<comment type="subcellular location">
    <subcellularLocation>
        <location evidence="6">Cytoplasm</location>
    </subcellularLocation>
</comment>
<protein>
    <recommendedName>
        <fullName evidence="3 6">Peptide chain release factor 2</fullName>
        <shortName evidence="6">RF-2</shortName>
    </recommendedName>
</protein>
<gene>
    <name evidence="6" type="primary">prfB</name>
    <name evidence="9" type="ORF">HMPREF1983_00165</name>
</gene>
<dbReference type="Gene3D" id="3.30.70.1660">
    <property type="match status" value="1"/>
</dbReference>
<comment type="caution">
    <text evidence="9">The sequence shown here is derived from an EMBL/GenBank/DDBJ whole genome shotgun (WGS) entry which is preliminary data.</text>
</comment>
<evidence type="ECO:0000259" key="8">
    <source>
        <dbReference type="PROSITE" id="PS00745"/>
    </source>
</evidence>
<dbReference type="PATRIC" id="fig|1321820.3.peg.163"/>
<dbReference type="Proteomes" id="UP000016637">
    <property type="component" value="Unassembled WGS sequence"/>
</dbReference>
<dbReference type="InterPro" id="IPR004374">
    <property type="entry name" value="PrfB"/>
</dbReference>
<name>U2S3Y2_9BACL</name>
<dbReference type="AlphaFoldDB" id="U2S3Y2"/>
<evidence type="ECO:0000256" key="6">
    <source>
        <dbReference type="HAMAP-Rule" id="MF_00094"/>
    </source>
</evidence>
<keyword evidence="5 6" id="KW-0648">Protein biosynthesis</keyword>
<dbReference type="SMART" id="SM00937">
    <property type="entry name" value="PCRF"/>
    <property type="match status" value="1"/>
</dbReference>
<dbReference type="Pfam" id="PF03462">
    <property type="entry name" value="PCRF"/>
    <property type="match status" value="1"/>
</dbReference>
<reference evidence="9 10" key="1">
    <citation type="submission" date="2013-08" db="EMBL/GenBank/DDBJ databases">
        <authorList>
            <person name="Weinstock G."/>
            <person name="Sodergren E."/>
            <person name="Wylie T."/>
            <person name="Fulton L."/>
            <person name="Fulton R."/>
            <person name="Fronick C."/>
            <person name="O'Laughlin M."/>
            <person name="Godfrey J."/>
            <person name="Miner T."/>
            <person name="Herter B."/>
            <person name="Appelbaum E."/>
            <person name="Cordes M."/>
            <person name="Lek S."/>
            <person name="Wollam A."/>
            <person name="Pepin K.H."/>
            <person name="Palsikar V.B."/>
            <person name="Mitreva M."/>
            <person name="Wilson R.K."/>
        </authorList>
    </citation>
    <scope>NUCLEOTIDE SEQUENCE [LARGE SCALE GENOMIC DNA]</scope>
    <source>
        <strain evidence="9 10">ATCC 700627</strain>
    </source>
</reference>
<dbReference type="SUPFAM" id="SSF75620">
    <property type="entry name" value="Release factor"/>
    <property type="match status" value="1"/>
</dbReference>
<dbReference type="GO" id="GO:0005737">
    <property type="term" value="C:cytoplasm"/>
    <property type="evidence" value="ECO:0007669"/>
    <property type="project" value="UniProtKB-SubCell"/>
</dbReference>
<dbReference type="PROSITE" id="PS00745">
    <property type="entry name" value="RF_PROK_I"/>
    <property type="match status" value="1"/>
</dbReference>
<dbReference type="EMBL" id="AWVP01000009">
    <property type="protein sequence ID" value="ERK60418.1"/>
    <property type="molecule type" value="Genomic_DNA"/>
</dbReference>
<feature type="coiled-coil region" evidence="7">
    <location>
        <begin position="14"/>
        <end position="48"/>
    </location>
</feature>
<dbReference type="InterPro" id="IPR000352">
    <property type="entry name" value="Pep_chain_release_fac_I"/>
</dbReference>
<evidence type="ECO:0000256" key="3">
    <source>
        <dbReference type="ARBA" id="ARBA00019192"/>
    </source>
</evidence>
<keyword evidence="7" id="KW-0175">Coiled coil</keyword>
<dbReference type="Gene3D" id="3.30.160.20">
    <property type="match status" value="1"/>
</dbReference>